<evidence type="ECO:0000313" key="7">
    <source>
        <dbReference type="Proteomes" id="UP000460272"/>
    </source>
</evidence>
<dbReference type="GO" id="GO:0046872">
    <property type="term" value="F:metal ion binding"/>
    <property type="evidence" value="ECO:0007669"/>
    <property type="project" value="UniProtKB-KW"/>
</dbReference>
<dbReference type="Gene3D" id="3.40.50.1980">
    <property type="entry name" value="Nitrogenase molybdenum iron protein domain"/>
    <property type="match status" value="2"/>
</dbReference>
<protein>
    <submittedName>
        <fullName evidence="6">ABC transporter substrate-binding protein</fullName>
    </submittedName>
</protein>
<evidence type="ECO:0000256" key="1">
    <source>
        <dbReference type="ARBA" id="ARBA00004196"/>
    </source>
</evidence>
<dbReference type="SUPFAM" id="SSF53807">
    <property type="entry name" value="Helical backbone' metal receptor"/>
    <property type="match status" value="1"/>
</dbReference>
<dbReference type="OrthoDB" id="9810636at2"/>
<dbReference type="InterPro" id="IPR006127">
    <property type="entry name" value="ZnuA-like"/>
</dbReference>
<dbReference type="Proteomes" id="UP000460272">
    <property type="component" value="Unassembled WGS sequence"/>
</dbReference>
<evidence type="ECO:0000256" key="3">
    <source>
        <dbReference type="ARBA" id="ARBA00022723"/>
    </source>
</evidence>
<dbReference type="PANTHER" id="PTHR42953:SF1">
    <property type="entry name" value="METAL-BINDING PROTEIN HI_0362-RELATED"/>
    <property type="match status" value="1"/>
</dbReference>
<accession>A0A6P2C0S3</accession>
<dbReference type="AlphaFoldDB" id="A0A6P2C0S3"/>
<dbReference type="PANTHER" id="PTHR42953">
    <property type="entry name" value="HIGH-AFFINITY ZINC UPTAKE SYSTEM PROTEIN ZNUA-RELATED"/>
    <property type="match status" value="1"/>
</dbReference>
<evidence type="ECO:0000256" key="5">
    <source>
        <dbReference type="SAM" id="SignalP"/>
    </source>
</evidence>
<dbReference type="InterPro" id="IPR050492">
    <property type="entry name" value="Bact_metal-bind_prot9"/>
</dbReference>
<keyword evidence="7" id="KW-1185">Reference proteome</keyword>
<keyword evidence="4 5" id="KW-0732">Signal</keyword>
<dbReference type="GO" id="GO:0030313">
    <property type="term" value="C:cell envelope"/>
    <property type="evidence" value="ECO:0007669"/>
    <property type="project" value="UniProtKB-SubCell"/>
</dbReference>
<reference evidence="6 7" key="1">
    <citation type="submission" date="2018-11" db="EMBL/GenBank/DDBJ databases">
        <title>Trebonia kvetii gen.nov., sp.nov., a novel acidophilic actinobacterium, and proposal of the new actinobacterial family Treboniaceae fam. nov.</title>
        <authorList>
            <person name="Rapoport D."/>
            <person name="Sagova-Mareckova M."/>
            <person name="Sedlacek I."/>
            <person name="Provaznik J."/>
            <person name="Kralova S."/>
            <person name="Pavlinic D."/>
            <person name="Benes V."/>
            <person name="Kopecky J."/>
        </authorList>
    </citation>
    <scope>NUCLEOTIDE SEQUENCE [LARGE SCALE GENOMIC DNA]</scope>
    <source>
        <strain evidence="6 7">15Tr583</strain>
    </source>
</reference>
<keyword evidence="3" id="KW-0479">Metal-binding</keyword>
<dbReference type="EMBL" id="RPFW01000002">
    <property type="protein sequence ID" value="TVZ04740.1"/>
    <property type="molecule type" value="Genomic_DNA"/>
</dbReference>
<evidence type="ECO:0000256" key="4">
    <source>
        <dbReference type="ARBA" id="ARBA00022729"/>
    </source>
</evidence>
<proteinExistence type="predicted"/>
<comment type="subcellular location">
    <subcellularLocation>
        <location evidence="1">Cell envelope</location>
    </subcellularLocation>
</comment>
<dbReference type="Pfam" id="PF01297">
    <property type="entry name" value="ZnuA"/>
    <property type="match status" value="1"/>
</dbReference>
<feature type="chain" id="PRO_5027112397" evidence="5">
    <location>
        <begin position="43"/>
        <end position="317"/>
    </location>
</feature>
<comment type="caution">
    <text evidence="6">The sequence shown here is derived from an EMBL/GenBank/DDBJ whole genome shotgun (WGS) entry which is preliminary data.</text>
</comment>
<sequence>MNFGRLTRGCLPGRVQRAGALAAAIAAAASLAACGGSPSAAAASGGNVLQVVVAENDWGSIAAQVGGKYVHVTSIIVNPNADPHVYEPTPADGRTVATASLVWYNGIGYDDWMPKLLSADPGNRTVLSVGQVVGVAGGGNPHRWYNPADTQKVIAAYVADLAKLDPAHAAYFRARAAQFNSVGLKAYNDEIALIKSKYAGTPVGASESIFAMLAPALGLNLITPSSFLKAISEGTDVSAADKATIDHQIKGRLIKVYVYNSQNTTPDVQAQLAECKAEGIPTATITETLVPATATYEAWQTRQLDGIAAALAKATGR</sequence>
<name>A0A6P2C0S3_9ACTN</name>
<dbReference type="PROSITE" id="PS51257">
    <property type="entry name" value="PROKAR_LIPOPROTEIN"/>
    <property type="match status" value="1"/>
</dbReference>
<dbReference type="GO" id="GO:0030001">
    <property type="term" value="P:metal ion transport"/>
    <property type="evidence" value="ECO:0007669"/>
    <property type="project" value="InterPro"/>
</dbReference>
<organism evidence="6 7">
    <name type="scientific">Trebonia kvetii</name>
    <dbReference type="NCBI Taxonomy" id="2480626"/>
    <lineage>
        <taxon>Bacteria</taxon>
        <taxon>Bacillati</taxon>
        <taxon>Actinomycetota</taxon>
        <taxon>Actinomycetes</taxon>
        <taxon>Streptosporangiales</taxon>
        <taxon>Treboniaceae</taxon>
        <taxon>Trebonia</taxon>
    </lineage>
</organism>
<keyword evidence="2" id="KW-0813">Transport</keyword>
<feature type="signal peptide" evidence="5">
    <location>
        <begin position="1"/>
        <end position="42"/>
    </location>
</feature>
<gene>
    <name evidence="6" type="ORF">EAS64_08735</name>
</gene>
<evidence type="ECO:0000313" key="6">
    <source>
        <dbReference type="EMBL" id="TVZ04740.1"/>
    </source>
</evidence>
<evidence type="ECO:0000256" key="2">
    <source>
        <dbReference type="ARBA" id="ARBA00022448"/>
    </source>
</evidence>